<feature type="compositionally biased region" description="Polar residues" evidence="2">
    <location>
        <begin position="836"/>
        <end position="847"/>
    </location>
</feature>
<evidence type="ECO:0000313" key="4">
    <source>
        <dbReference type="Proteomes" id="UP000694890"/>
    </source>
</evidence>
<accession>A0AAJ7PBD6</accession>
<dbReference type="RefSeq" id="XP_018515674.2">
    <property type="nucleotide sequence ID" value="XM_018660158.2"/>
</dbReference>
<feature type="compositionally biased region" description="Polar residues" evidence="2">
    <location>
        <begin position="735"/>
        <end position="745"/>
    </location>
</feature>
<dbReference type="InterPro" id="IPR022782">
    <property type="entry name" value="AIP3-like_C"/>
</dbReference>
<sequence>MRSLRPSESPLSAGVLGLMEQQDPLVSETMSDGQVMSPTVPFPRNCKARASLPVGRSSGQKREKPDGVLYLQYGEETKQVRMPAEISSQDALRTLFVTAFPHQLTMKMLQSSRMAIYIKDSRRNVYYDVEDIRNITSNSCLKVYHKDPVQVFTRPARPTSAEGRISKEVLYGSHSPVHTLSSSSHVTLHGLQGSMSPPMVRSMPSSPSRMVMVYGRGNTQGDTGVVDPDNTTLPLECLSGFCRSSASSSVILERRDVKPDEDIGSSKSMALVVHGEGGPHYPDSYCSSLQDGGGGPLSITSSQCSAPPSLTADMVDAGVPGIPGGLQQYRASIKPLMGYGDSMDHVTHSIHRQKSWKYGHSQLHPLGTKTPPASPCRVRMSDGQITGSVGLVSPERMSQVRQSLQRDSNGATVEITNRSRGRGLSSSTSPVFMNSPLTQPERLFQGCVTASNTQSERMKAMEEQIASLAGLVHHALSMGPDVQGVKDTVRENAGCKLLNNRPGVSPEPQNPATLIDSCSPALLALQAPPSDSRLQQGLVLAKRRVCELRLQLGQLRHLQLSNQESVNAMLQMASQELLMLMCDRLAQSEEAAYRWRAEIEGERTRYLATEDRILMHLSELEDYVDHLQRSTTSPPGQLTLRDVEEGAIRLQRVGEDLAILKGEFPELQVKIRSVLRLELEAMHFLREEPHKMDCMLKRVKVLTEALSSLRRCVSEPPPPARSAQVEPQKVLETDQVPQKTQSPHSSPKPKLRSSVRPPPPTTPLSGSQTDVSMVASASPIMAHRMASTAATVIQPPPHLPSLLLTPNHGQELLTVAKVSPHNREGCPTLQRRLDPLQSNGLCSSAGGTPTQESHTDQTTTTEGSLSGETSSTNQSSTSQTKQLATSDSSQPPSPNTKTDFDPILPEAQASLVMADMDVSNTREGHSDFASGQNTPLDLTG</sequence>
<dbReference type="InterPro" id="IPR051825">
    <property type="entry name" value="SRCIN1"/>
</dbReference>
<dbReference type="AlphaFoldDB" id="A0AAJ7PBD6"/>
<dbReference type="KEGG" id="lcf:108872478"/>
<dbReference type="Pfam" id="PF03915">
    <property type="entry name" value="AIP3"/>
    <property type="match status" value="1"/>
</dbReference>
<dbReference type="PANTHER" id="PTHR22741:SF11">
    <property type="entry name" value="SICKLE TAIL PROTEIN HOMOLOG"/>
    <property type="match status" value="1"/>
</dbReference>
<name>A0AAJ7PBD6_LATCA</name>
<dbReference type="PANTHER" id="PTHR22741">
    <property type="entry name" value="P140CAP/SNIP-RELATED"/>
    <property type="match status" value="1"/>
</dbReference>
<evidence type="ECO:0000313" key="5">
    <source>
        <dbReference type="RefSeq" id="XP_018515674.2"/>
    </source>
</evidence>
<evidence type="ECO:0000256" key="1">
    <source>
        <dbReference type="ARBA" id="ARBA00023054"/>
    </source>
</evidence>
<organism evidence="4 5">
    <name type="scientific">Lates calcarifer</name>
    <name type="common">Barramundi</name>
    <name type="synonym">Holocentrus calcarifer</name>
    <dbReference type="NCBI Taxonomy" id="8187"/>
    <lineage>
        <taxon>Eukaryota</taxon>
        <taxon>Metazoa</taxon>
        <taxon>Chordata</taxon>
        <taxon>Craniata</taxon>
        <taxon>Vertebrata</taxon>
        <taxon>Euteleostomi</taxon>
        <taxon>Actinopterygii</taxon>
        <taxon>Neopterygii</taxon>
        <taxon>Teleostei</taxon>
        <taxon>Neoteleostei</taxon>
        <taxon>Acanthomorphata</taxon>
        <taxon>Carangaria</taxon>
        <taxon>Carangaria incertae sedis</taxon>
        <taxon>Centropomidae</taxon>
        <taxon>Lates</taxon>
    </lineage>
</organism>
<dbReference type="Proteomes" id="UP000694890">
    <property type="component" value="Unplaced"/>
</dbReference>
<dbReference type="GeneID" id="108872478"/>
<keyword evidence="1" id="KW-0175">Coiled coil</keyword>
<feature type="compositionally biased region" description="Low complexity" evidence="2">
    <location>
        <begin position="848"/>
        <end position="882"/>
    </location>
</feature>
<feature type="region of interest" description="Disordered" evidence="2">
    <location>
        <begin position="821"/>
        <end position="940"/>
    </location>
</feature>
<reference evidence="5" key="1">
    <citation type="submission" date="2025-08" db="UniProtKB">
        <authorList>
            <consortium name="RefSeq"/>
        </authorList>
    </citation>
    <scope>IDENTIFICATION</scope>
    <source>
        <tissue evidence="5">Brain</tissue>
    </source>
</reference>
<protein>
    <submittedName>
        <fullName evidence="5">Sickle tail protein homolog</fullName>
    </submittedName>
</protein>
<feature type="compositionally biased region" description="Polar residues" evidence="2">
    <location>
        <begin position="929"/>
        <end position="940"/>
    </location>
</feature>
<feature type="region of interest" description="Disordered" evidence="2">
    <location>
        <begin position="712"/>
        <end position="770"/>
    </location>
</feature>
<evidence type="ECO:0000256" key="2">
    <source>
        <dbReference type="SAM" id="MobiDB-lite"/>
    </source>
</evidence>
<gene>
    <name evidence="5" type="primary">LOC108872478</name>
</gene>
<dbReference type="Gene3D" id="1.20.58.1540">
    <property type="entry name" value="Actin interacting protein 3, C-terminal domain"/>
    <property type="match status" value="1"/>
</dbReference>
<feature type="domain" description="Actin interacting protein 3-like C-terminal" evidence="3">
    <location>
        <begin position="70"/>
        <end position="145"/>
    </location>
</feature>
<evidence type="ECO:0000259" key="3">
    <source>
        <dbReference type="Pfam" id="PF03915"/>
    </source>
</evidence>
<proteinExistence type="predicted"/>
<dbReference type="GO" id="GO:0005737">
    <property type="term" value="C:cytoplasm"/>
    <property type="evidence" value="ECO:0007669"/>
    <property type="project" value="TreeGrafter"/>
</dbReference>